<feature type="transmembrane region" description="Helical" evidence="8">
    <location>
        <begin position="76"/>
        <end position="97"/>
    </location>
</feature>
<evidence type="ECO:0000256" key="5">
    <source>
        <dbReference type="ARBA" id="ARBA00022692"/>
    </source>
</evidence>
<evidence type="ECO:0000256" key="7">
    <source>
        <dbReference type="ARBA" id="ARBA00023136"/>
    </source>
</evidence>
<dbReference type="Proteomes" id="UP000006443">
    <property type="component" value="Unassembled WGS sequence"/>
</dbReference>
<evidence type="ECO:0000259" key="9">
    <source>
        <dbReference type="Pfam" id="PF13303"/>
    </source>
</evidence>
<evidence type="ECO:0000256" key="8">
    <source>
        <dbReference type="SAM" id="Phobius"/>
    </source>
</evidence>
<dbReference type="GO" id="GO:0005886">
    <property type="term" value="C:plasma membrane"/>
    <property type="evidence" value="ECO:0007669"/>
    <property type="project" value="UniProtKB-SubCell"/>
</dbReference>
<dbReference type="GO" id="GO:0008982">
    <property type="term" value="F:protein-N(PI)-phosphohistidine-sugar phosphotransferase activity"/>
    <property type="evidence" value="ECO:0007669"/>
    <property type="project" value="InterPro"/>
</dbReference>
<dbReference type="OrthoDB" id="396983at2"/>
<accession>C0GCA2</accession>
<reference evidence="10 11" key="1">
    <citation type="submission" date="2009-02" db="EMBL/GenBank/DDBJ databases">
        <title>Sequencing of the draft genome and assembly of Dethiobacter alkaliphilus AHT 1.</title>
        <authorList>
            <consortium name="US DOE Joint Genome Institute (JGI-PGF)"/>
            <person name="Lucas S."/>
            <person name="Copeland A."/>
            <person name="Lapidus A."/>
            <person name="Glavina del Rio T."/>
            <person name="Dalin E."/>
            <person name="Tice H."/>
            <person name="Bruce D."/>
            <person name="Goodwin L."/>
            <person name="Pitluck S."/>
            <person name="Larimer F."/>
            <person name="Land M.L."/>
            <person name="Hauser L."/>
            <person name="Muyzer G."/>
        </authorList>
    </citation>
    <scope>NUCLEOTIDE SEQUENCE [LARGE SCALE GENOMIC DNA]</scope>
    <source>
        <strain evidence="10 11">AHT 1</strain>
    </source>
</reference>
<evidence type="ECO:0000313" key="11">
    <source>
        <dbReference type="Proteomes" id="UP000006443"/>
    </source>
</evidence>
<dbReference type="AlphaFoldDB" id="C0GCA2"/>
<feature type="transmembrane region" description="Helical" evidence="8">
    <location>
        <begin position="103"/>
        <end position="127"/>
    </location>
</feature>
<dbReference type="RefSeq" id="WP_008513843.1">
    <property type="nucleotide sequence ID" value="NZ_ACJM01000001.1"/>
</dbReference>
<protein>
    <submittedName>
        <fullName evidence="10">Phosphotransferase system EIIC</fullName>
    </submittedName>
</protein>
<feature type="transmembrane region" description="Helical" evidence="8">
    <location>
        <begin position="139"/>
        <end position="161"/>
    </location>
</feature>
<comment type="subcellular location">
    <subcellularLocation>
        <location evidence="1">Cell membrane</location>
        <topology evidence="1">Multi-pass membrane protein</topology>
    </subcellularLocation>
</comment>
<feature type="transmembrane region" description="Helical" evidence="8">
    <location>
        <begin position="181"/>
        <end position="206"/>
    </location>
</feature>
<dbReference type="InterPro" id="IPR003352">
    <property type="entry name" value="PTS_EIIC"/>
</dbReference>
<organism evidence="10 11">
    <name type="scientific">Dethiobacter alkaliphilus AHT 1</name>
    <dbReference type="NCBI Taxonomy" id="555088"/>
    <lineage>
        <taxon>Bacteria</taxon>
        <taxon>Bacillati</taxon>
        <taxon>Bacillota</taxon>
        <taxon>Dethiobacteria</taxon>
        <taxon>Dethiobacterales</taxon>
        <taxon>Dethiobacteraceae</taxon>
        <taxon>Dethiobacter</taxon>
    </lineage>
</organism>
<evidence type="ECO:0000256" key="3">
    <source>
        <dbReference type="ARBA" id="ARBA00022475"/>
    </source>
</evidence>
<keyword evidence="2" id="KW-0813">Transport</keyword>
<dbReference type="GO" id="GO:0009401">
    <property type="term" value="P:phosphoenolpyruvate-dependent sugar phosphotransferase system"/>
    <property type="evidence" value="ECO:0007669"/>
    <property type="project" value="InterPro"/>
</dbReference>
<comment type="caution">
    <text evidence="10">The sequence shown here is derived from an EMBL/GenBank/DDBJ whole genome shotgun (WGS) entry which is preliminary data.</text>
</comment>
<dbReference type="EMBL" id="ACJM01000001">
    <property type="protein sequence ID" value="EEG78837.1"/>
    <property type="molecule type" value="Genomic_DNA"/>
</dbReference>
<dbReference type="STRING" id="555088.DealDRAFT_0111"/>
<evidence type="ECO:0000256" key="4">
    <source>
        <dbReference type="ARBA" id="ARBA00022597"/>
    </source>
</evidence>
<feature type="domain" description="Phosphotransferase system EIIC" evidence="9">
    <location>
        <begin position="23"/>
        <end position="350"/>
    </location>
</feature>
<keyword evidence="5 8" id="KW-0812">Transmembrane</keyword>
<keyword evidence="7 8" id="KW-0472">Membrane</keyword>
<sequence>MTEKKGFLARKNIEFSLQRYFIDALGAMALGLFASLIVGLILSTAGEQLANLLGPNALFTFLQDIGVTAMGMMGPAIGVAVAYGLGAPPLVLFASAITGSAGAAVGVGAFTAGPAGSFIAAVIGAEFGKMVSKETRVDIIVTPAVTIAAGILAANTLGPPVASFMAQLGELIMWATELQPIPMGIIVAVLMGLALTAPISSAAIAIIMQLSGLAAGAATVGCAAQMVGFAVASYKENGWGGLLSQGVGTSMLQIPNIAKNPWILVPPTLAAAIIGPLATTIFRMENIPAGAGMGTSGFVGQFGTATAMGFTTPILLQIILLHFLLPAILAYLFAQWLRNTGKIKDGDYKLDL</sequence>
<name>C0GCA2_DETAL</name>
<dbReference type="Pfam" id="PF13303">
    <property type="entry name" value="PTS_EIIC_2"/>
    <property type="match status" value="1"/>
</dbReference>
<evidence type="ECO:0000313" key="10">
    <source>
        <dbReference type="EMBL" id="EEG78837.1"/>
    </source>
</evidence>
<evidence type="ECO:0000256" key="6">
    <source>
        <dbReference type="ARBA" id="ARBA00022989"/>
    </source>
</evidence>
<keyword evidence="11" id="KW-1185">Reference proteome</keyword>
<keyword evidence="4" id="KW-0762">Sugar transport</keyword>
<feature type="transmembrane region" description="Helical" evidence="8">
    <location>
        <begin position="289"/>
        <end position="308"/>
    </location>
</feature>
<keyword evidence="3" id="KW-1003">Cell membrane</keyword>
<feature type="transmembrane region" description="Helical" evidence="8">
    <location>
        <begin position="262"/>
        <end position="282"/>
    </location>
</feature>
<keyword evidence="10" id="KW-0808">Transferase</keyword>
<evidence type="ECO:0000256" key="1">
    <source>
        <dbReference type="ARBA" id="ARBA00004651"/>
    </source>
</evidence>
<evidence type="ECO:0000256" key="2">
    <source>
        <dbReference type="ARBA" id="ARBA00022448"/>
    </source>
</evidence>
<feature type="transmembrane region" description="Helical" evidence="8">
    <location>
        <begin position="20"/>
        <end position="43"/>
    </location>
</feature>
<feature type="transmembrane region" description="Helical" evidence="8">
    <location>
        <begin position="213"/>
        <end position="234"/>
    </location>
</feature>
<keyword evidence="6 8" id="KW-1133">Transmembrane helix</keyword>
<proteinExistence type="predicted"/>
<gene>
    <name evidence="10" type="ORF">DealDRAFT_0111</name>
</gene>
<dbReference type="eggNOG" id="COG3641">
    <property type="taxonomic scope" value="Bacteria"/>
</dbReference>
<feature type="transmembrane region" description="Helical" evidence="8">
    <location>
        <begin position="314"/>
        <end position="334"/>
    </location>
</feature>